<name>A0A344TT63_9BACT</name>
<dbReference type="KEGG" id="run:DR864_28605"/>
<geneLocation type="plasmid" evidence="1 2">
    <name>unnamed1</name>
</geneLocation>
<reference evidence="1 2" key="1">
    <citation type="submission" date="2018-07" db="EMBL/GenBank/DDBJ databases">
        <title>Genome sequencing of Runella.</title>
        <authorList>
            <person name="Baek M.-G."/>
            <person name="Yi H."/>
        </authorList>
    </citation>
    <scope>NUCLEOTIDE SEQUENCE [LARGE SCALE GENOMIC DNA]</scope>
    <source>
        <strain evidence="1 2">HYN0085</strain>
        <plasmid evidence="1 2">unnamed1</plasmid>
    </source>
</reference>
<organism evidence="1 2">
    <name type="scientific">Runella rosea</name>
    <dbReference type="NCBI Taxonomy" id="2259595"/>
    <lineage>
        <taxon>Bacteria</taxon>
        <taxon>Pseudomonadati</taxon>
        <taxon>Bacteroidota</taxon>
        <taxon>Cytophagia</taxon>
        <taxon>Cytophagales</taxon>
        <taxon>Spirosomataceae</taxon>
        <taxon>Runella</taxon>
    </lineage>
</organism>
<protein>
    <submittedName>
        <fullName evidence="1">Uncharacterized protein</fullName>
    </submittedName>
</protein>
<gene>
    <name evidence="1" type="ORF">DR864_28605</name>
</gene>
<sequence length="172" mass="19873">MKILRNVPFNLDQNTTETFRYSRFETALLEPGDLIYRIYTPNHNFVFKTQEDVKSPDTEGMFWLDHYTYESLIKANQGEYIQSITTRAMLAVKEEWNPAMSRIVTARVVKEIKAAYGYIKWQPLTSVGGDSNVMLMGGGAQLYIMVRDMSNVTIISDKDIRPESKVVNKLRF</sequence>
<dbReference type="AlphaFoldDB" id="A0A344TT63"/>
<dbReference type="Proteomes" id="UP000251993">
    <property type="component" value="Plasmid unnamed1"/>
</dbReference>
<dbReference type="EMBL" id="CP030851">
    <property type="protein sequence ID" value="AXE21834.1"/>
    <property type="molecule type" value="Genomic_DNA"/>
</dbReference>
<evidence type="ECO:0000313" key="2">
    <source>
        <dbReference type="Proteomes" id="UP000251993"/>
    </source>
</evidence>
<keyword evidence="1" id="KW-0614">Plasmid</keyword>
<dbReference type="RefSeq" id="WP_114070575.1">
    <property type="nucleotide sequence ID" value="NZ_CP030851.1"/>
</dbReference>
<keyword evidence="2" id="KW-1185">Reference proteome</keyword>
<proteinExistence type="predicted"/>
<evidence type="ECO:0000313" key="1">
    <source>
        <dbReference type="EMBL" id="AXE21834.1"/>
    </source>
</evidence>
<accession>A0A344TT63</accession>